<dbReference type="InterPro" id="IPR023606">
    <property type="entry name" value="CoA-Trfase_III_dom_1_sf"/>
</dbReference>
<dbReference type="Gene3D" id="3.30.1540.10">
    <property type="entry name" value="formyl-coa transferase, domain 3"/>
    <property type="match status" value="2"/>
</dbReference>
<keyword evidence="2" id="KW-1185">Reference proteome</keyword>
<name>A0ABV4L1N7_9GAMM</name>
<dbReference type="Gene3D" id="3.40.50.10540">
    <property type="entry name" value="Crotonobetainyl-coa:carnitine coa-transferase, domain 1"/>
    <property type="match status" value="3"/>
</dbReference>
<sequence length="839" mass="92639">MRNTLPLYGVNVVDFGQYIAGPAVAMILADLGANVIHIDPAEGAFWKDPANAVLNRNKLCIELDLKDDEGLAQALSLCASADIIIENFRPGRLTKLGIDFDRLRAEDPRLITLSIPGFASNDSLRKEWKATEAIIAATSGVFTDMGYNRVLMGCNPSFSPLALGSAYATTLSASSLALALFAREKHGRGDHIEVPVASALMEGLSYNSIVIEDMPDRYLTMRQHEIARRHDEGLEMNVSYDDLQEFLDPFFRTYECLDGRFFYVVCPSHRNHAKRCLTLLGIFDELLEEGLPEVDDLYVPIAEWSGETSIGVYPLPSNWAGKIAEKMKAVFLTKTSEEWGRLFGENGIPGAPHRTTQEWVNSEHCDQSGLIVTVDDPIYGEMKQPGPLVWFEECADAMCELAPRKISDVSEAAQYFSERPAYSSAPSAPSAPLAMAAPSDNLWLKGVRILDLTNVIAGPHSTAFLGRFGAEVTKLDPTTAMYDPLIGVLFSYQTNIGKSSLLMDMLTDEGKVIFEQLVKDSDVVVINAPERQVEALGLSDERLKSINPDVIFCRLDCLGGPKRGEKTDYIGYDDIIQANSGIMSRFGGEQTPEEHAHIGTLDVNCGFAGGLSIAVALYHREHTGEALRARTSLSSTTNLAQIKYSYDYKDRAPFDEPSGRQALGYNALSHIYKTQDGWVYLDATEKDLEKIESVSGFAGLSSMDDTQQTELISRMMATNTSDVWASTFQSLDVAIADIKSIEWLREHYTRRQDGKVGIDLGTYAFSVYDEHPSGHVTTMVDHYAIRPTCGQILSLAPTERFGTSSRRILEGMGMTRSTVQRLIDKGVVSEGWSKYYLPN</sequence>
<organism evidence="1 2">
    <name type="scientific">Enterovibrio norvegicus</name>
    <dbReference type="NCBI Taxonomy" id="188144"/>
    <lineage>
        <taxon>Bacteria</taxon>
        <taxon>Pseudomonadati</taxon>
        <taxon>Pseudomonadota</taxon>
        <taxon>Gammaproteobacteria</taxon>
        <taxon>Vibrionales</taxon>
        <taxon>Vibrionaceae</taxon>
        <taxon>Enterovibrio</taxon>
    </lineage>
</organism>
<dbReference type="Proteomes" id="UP001569154">
    <property type="component" value="Unassembled WGS sequence"/>
</dbReference>
<gene>
    <name evidence="1" type="ORF">ACED35_10400</name>
</gene>
<dbReference type="RefSeq" id="WP_371734833.1">
    <property type="nucleotide sequence ID" value="NZ_JBGONM010000021.1"/>
</dbReference>
<accession>A0ABV4L1N7</accession>
<dbReference type="PANTHER" id="PTHR48228">
    <property type="entry name" value="SUCCINYL-COA--D-CITRAMALATE COA-TRANSFERASE"/>
    <property type="match status" value="1"/>
</dbReference>
<dbReference type="PANTHER" id="PTHR48228:SF5">
    <property type="entry name" value="ALPHA-METHYLACYL-COA RACEMASE"/>
    <property type="match status" value="1"/>
</dbReference>
<evidence type="ECO:0000313" key="1">
    <source>
        <dbReference type="EMBL" id="MEZ8081530.1"/>
    </source>
</evidence>
<dbReference type="InterPro" id="IPR050509">
    <property type="entry name" value="CoA-transferase_III"/>
</dbReference>
<dbReference type="SUPFAM" id="SSF89796">
    <property type="entry name" value="CoA-transferase family III (CaiB/BaiF)"/>
    <property type="match status" value="2"/>
</dbReference>
<protein>
    <submittedName>
        <fullName evidence="1">CoA transferase</fullName>
    </submittedName>
</protein>
<dbReference type="InterPro" id="IPR003673">
    <property type="entry name" value="CoA-Trfase_fam_III"/>
</dbReference>
<reference evidence="1 2" key="1">
    <citation type="submission" date="2024-06" db="EMBL/GenBank/DDBJ databases">
        <authorList>
            <person name="Steensen K."/>
            <person name="Seneca J."/>
            <person name="Bartlau N."/>
            <person name="Yu A.X."/>
            <person name="Polz M.F."/>
        </authorList>
    </citation>
    <scope>NUCLEOTIDE SEQUENCE [LARGE SCALE GENOMIC DNA]</scope>
    <source>
        <strain evidence="1 2">1F260</strain>
    </source>
</reference>
<dbReference type="GO" id="GO:0016740">
    <property type="term" value="F:transferase activity"/>
    <property type="evidence" value="ECO:0007669"/>
    <property type="project" value="UniProtKB-KW"/>
</dbReference>
<comment type="caution">
    <text evidence="1">The sequence shown here is derived from an EMBL/GenBank/DDBJ whole genome shotgun (WGS) entry which is preliminary data.</text>
</comment>
<keyword evidence="1" id="KW-0808">Transferase</keyword>
<dbReference type="Pfam" id="PF02515">
    <property type="entry name" value="CoA_transf_3"/>
    <property type="match status" value="2"/>
</dbReference>
<dbReference type="InterPro" id="IPR044855">
    <property type="entry name" value="CoA-Trfase_III_dom3_sf"/>
</dbReference>
<evidence type="ECO:0000313" key="2">
    <source>
        <dbReference type="Proteomes" id="UP001569154"/>
    </source>
</evidence>
<proteinExistence type="predicted"/>
<dbReference type="EMBL" id="JBGONM010000021">
    <property type="protein sequence ID" value="MEZ8081530.1"/>
    <property type="molecule type" value="Genomic_DNA"/>
</dbReference>